<gene>
    <name evidence="2" type="ORF">ACFQDM_04905</name>
</gene>
<dbReference type="InterPro" id="IPR006597">
    <property type="entry name" value="Sel1-like"/>
</dbReference>
<organism evidence="2 3">
    <name type="scientific">Ponticaulis profundi</name>
    <dbReference type="NCBI Taxonomy" id="2665222"/>
    <lineage>
        <taxon>Bacteria</taxon>
        <taxon>Pseudomonadati</taxon>
        <taxon>Pseudomonadota</taxon>
        <taxon>Alphaproteobacteria</taxon>
        <taxon>Hyphomonadales</taxon>
        <taxon>Hyphomonadaceae</taxon>
        <taxon>Ponticaulis</taxon>
    </lineage>
</organism>
<evidence type="ECO:0008006" key="4">
    <source>
        <dbReference type="Google" id="ProtNLM"/>
    </source>
</evidence>
<dbReference type="InterPro" id="IPR011990">
    <property type="entry name" value="TPR-like_helical_dom_sf"/>
</dbReference>
<keyword evidence="3" id="KW-1185">Reference proteome</keyword>
<evidence type="ECO:0000256" key="1">
    <source>
        <dbReference type="SAM" id="MobiDB-lite"/>
    </source>
</evidence>
<comment type="caution">
    <text evidence="2">The sequence shown here is derived from an EMBL/GenBank/DDBJ whole genome shotgun (WGS) entry which is preliminary data.</text>
</comment>
<dbReference type="SMART" id="SM00671">
    <property type="entry name" value="SEL1"/>
    <property type="match status" value="1"/>
</dbReference>
<name>A0ABW1S844_9PROT</name>
<proteinExistence type="predicted"/>
<feature type="region of interest" description="Disordered" evidence="1">
    <location>
        <begin position="1"/>
        <end position="20"/>
    </location>
</feature>
<evidence type="ECO:0000313" key="2">
    <source>
        <dbReference type="EMBL" id="MFC6197404.1"/>
    </source>
</evidence>
<dbReference type="Proteomes" id="UP001596303">
    <property type="component" value="Unassembled WGS sequence"/>
</dbReference>
<sequence length="90" mass="10134">MAFSETQLESPCEELGPESAPEDLYRMGLVYSTGMGVATDYVKAHKWFNLAALRGYTEAKESRKELADYMSSEEIAEAQKAAREWLKLAH</sequence>
<reference evidence="3" key="1">
    <citation type="journal article" date="2019" name="Int. J. Syst. Evol. Microbiol.">
        <title>The Global Catalogue of Microorganisms (GCM) 10K type strain sequencing project: providing services to taxonomists for standard genome sequencing and annotation.</title>
        <authorList>
            <consortium name="The Broad Institute Genomics Platform"/>
            <consortium name="The Broad Institute Genome Sequencing Center for Infectious Disease"/>
            <person name="Wu L."/>
            <person name="Ma J."/>
        </authorList>
    </citation>
    <scope>NUCLEOTIDE SEQUENCE [LARGE SCALE GENOMIC DNA]</scope>
    <source>
        <strain evidence="3">CGMCC-1.15741</strain>
    </source>
</reference>
<evidence type="ECO:0000313" key="3">
    <source>
        <dbReference type="Proteomes" id="UP001596303"/>
    </source>
</evidence>
<dbReference type="Gene3D" id="1.25.40.10">
    <property type="entry name" value="Tetratricopeptide repeat domain"/>
    <property type="match status" value="1"/>
</dbReference>
<dbReference type="Pfam" id="PF08238">
    <property type="entry name" value="Sel1"/>
    <property type="match status" value="2"/>
</dbReference>
<protein>
    <recommendedName>
        <fullName evidence="4">Sel1 repeat family protein</fullName>
    </recommendedName>
</protein>
<dbReference type="EMBL" id="JBHSSW010000004">
    <property type="protein sequence ID" value="MFC6197404.1"/>
    <property type="molecule type" value="Genomic_DNA"/>
</dbReference>
<dbReference type="RefSeq" id="WP_377376232.1">
    <property type="nucleotide sequence ID" value="NZ_JBHSSW010000004.1"/>
</dbReference>
<dbReference type="SUPFAM" id="SSF81901">
    <property type="entry name" value="HCP-like"/>
    <property type="match status" value="1"/>
</dbReference>
<accession>A0ABW1S844</accession>